<dbReference type="PANTHER" id="PTHR22883:SF43">
    <property type="entry name" value="PALMITOYLTRANSFERASE APP"/>
    <property type="match status" value="1"/>
</dbReference>
<feature type="transmembrane region" description="Helical" evidence="11">
    <location>
        <begin position="169"/>
        <end position="196"/>
    </location>
</feature>
<dbReference type="InterPro" id="IPR039859">
    <property type="entry name" value="PFA4/ZDH16/20/ERF2-like"/>
</dbReference>
<keyword evidence="5 11" id="KW-1133">Transmembrane helix</keyword>
<evidence type="ECO:0000256" key="7">
    <source>
        <dbReference type="ARBA" id="ARBA00023139"/>
    </source>
</evidence>
<keyword evidence="3 11" id="KW-0808">Transferase</keyword>
<dbReference type="EMBL" id="LHPF02000030">
    <property type="protein sequence ID" value="PSC69063.1"/>
    <property type="molecule type" value="Genomic_DNA"/>
</dbReference>
<evidence type="ECO:0000256" key="12">
    <source>
        <dbReference type="SAM" id="MobiDB-lite"/>
    </source>
</evidence>
<comment type="similarity">
    <text evidence="2 11">Belongs to the DHHC palmitoyltransferase family.</text>
</comment>
<feature type="compositionally biased region" description="Low complexity" evidence="12">
    <location>
        <begin position="453"/>
        <end position="480"/>
    </location>
</feature>
<evidence type="ECO:0000256" key="10">
    <source>
        <dbReference type="ARBA" id="ARBA00048048"/>
    </source>
</evidence>
<keyword evidence="4 11" id="KW-0812">Transmembrane</keyword>
<evidence type="ECO:0000256" key="8">
    <source>
        <dbReference type="ARBA" id="ARBA00023288"/>
    </source>
</evidence>
<dbReference type="Proteomes" id="UP000239649">
    <property type="component" value="Unassembled WGS sequence"/>
</dbReference>
<dbReference type="OrthoDB" id="331948at2759"/>
<dbReference type="AlphaFoldDB" id="A0A2P6V4P4"/>
<sequence>MQQALAALAAGDAPQLLQQVSAKMGLPAEQLQAAAAAMASGQPDGIPSDVMQRAVELQWALRYGRIPPIGAAAAAAVPPGMTPGLLGGPALPPGAAVPHAPGGSAMLPPSGGGGGEAHSSSGELSLGGEEQQGCFDLYRRAYGRHLDVAYPPAYLACASLALWSDILPFWLAALLLPAGMVLLVHLLLVKGAGIPVALLPHSRLPAAMMLPVLRELPWQCLALTALIAAFATLHYRTWKHDPGFLEARGMPHALPPEQRMMLAMQNPSWCYTCNIYKPIRAKHCSSCDRCVAEFDHHCPVVGNCVGVANRRSFLGYLGALWGAELLWLRLAAHLARRVIAQEVLRSHTLPGVVQTLAHVGVLARLWPGTLLAFFIVIPIFCGTTFLLARQAFCVAANLTTNELILRRKYGYLQARDNSYCNPFDNGLAANCGQFWSEARPDWYSLYARRSPGQQAAQQQPDAEQGGQGPSSSEPSNGCSSWRPPALSATTLLRRWDAAATALQASRVAKRQRREQYMLQQYGGVSAEAAERQALAPGGGCNSGACASCEAHRA</sequence>
<gene>
    <name evidence="14" type="ORF">C2E20_7429</name>
</gene>
<feature type="transmembrane region" description="Helical" evidence="11">
    <location>
        <begin position="216"/>
        <end position="235"/>
    </location>
</feature>
<dbReference type="InterPro" id="IPR001594">
    <property type="entry name" value="Palmitoyltrfase_DHHC"/>
</dbReference>
<keyword evidence="7" id="KW-0564">Palmitate</keyword>
<evidence type="ECO:0000256" key="9">
    <source>
        <dbReference type="ARBA" id="ARBA00023315"/>
    </source>
</evidence>
<dbReference type="GO" id="GO:0005794">
    <property type="term" value="C:Golgi apparatus"/>
    <property type="evidence" value="ECO:0007669"/>
    <property type="project" value="TreeGrafter"/>
</dbReference>
<dbReference type="GO" id="GO:0005783">
    <property type="term" value="C:endoplasmic reticulum"/>
    <property type="evidence" value="ECO:0007669"/>
    <property type="project" value="TreeGrafter"/>
</dbReference>
<dbReference type="PROSITE" id="PS50216">
    <property type="entry name" value="DHHC"/>
    <property type="match status" value="1"/>
</dbReference>
<feature type="region of interest" description="Disordered" evidence="12">
    <location>
        <begin position="97"/>
        <end position="127"/>
    </location>
</feature>
<accession>A0A2P6V4P4</accession>
<dbReference type="GO" id="GO:0006612">
    <property type="term" value="P:protein targeting to membrane"/>
    <property type="evidence" value="ECO:0007669"/>
    <property type="project" value="TreeGrafter"/>
</dbReference>
<feature type="transmembrane region" description="Helical" evidence="11">
    <location>
        <begin position="370"/>
        <end position="388"/>
    </location>
</feature>
<evidence type="ECO:0000256" key="3">
    <source>
        <dbReference type="ARBA" id="ARBA00022679"/>
    </source>
</evidence>
<evidence type="ECO:0000256" key="6">
    <source>
        <dbReference type="ARBA" id="ARBA00023136"/>
    </source>
</evidence>
<comment type="domain">
    <text evidence="11">The DHHC domain is required for palmitoyltransferase activity.</text>
</comment>
<comment type="caution">
    <text evidence="14">The sequence shown here is derived from an EMBL/GenBank/DDBJ whole genome shotgun (WGS) entry which is preliminary data.</text>
</comment>
<keyword evidence="6 11" id="KW-0472">Membrane</keyword>
<evidence type="ECO:0000259" key="13">
    <source>
        <dbReference type="Pfam" id="PF01529"/>
    </source>
</evidence>
<evidence type="ECO:0000256" key="2">
    <source>
        <dbReference type="ARBA" id="ARBA00008574"/>
    </source>
</evidence>
<evidence type="ECO:0000256" key="11">
    <source>
        <dbReference type="RuleBase" id="RU079119"/>
    </source>
</evidence>
<proteinExistence type="inferred from homology"/>
<protein>
    <recommendedName>
        <fullName evidence="11">S-acyltransferase</fullName>
        <ecNumber evidence="11">2.3.1.225</ecNumber>
    </recommendedName>
    <alternativeName>
        <fullName evidence="11">Palmitoyltransferase</fullName>
    </alternativeName>
</protein>
<keyword evidence="15" id="KW-1185">Reference proteome</keyword>
<evidence type="ECO:0000256" key="4">
    <source>
        <dbReference type="ARBA" id="ARBA00022692"/>
    </source>
</evidence>
<evidence type="ECO:0000313" key="15">
    <source>
        <dbReference type="Proteomes" id="UP000239649"/>
    </source>
</evidence>
<dbReference type="GO" id="GO:0019706">
    <property type="term" value="F:protein-cysteine S-palmitoyltransferase activity"/>
    <property type="evidence" value="ECO:0007669"/>
    <property type="project" value="UniProtKB-EC"/>
</dbReference>
<feature type="domain" description="Palmitoyltransferase DHHC" evidence="13">
    <location>
        <begin position="266"/>
        <end position="404"/>
    </location>
</feature>
<evidence type="ECO:0000256" key="1">
    <source>
        <dbReference type="ARBA" id="ARBA00004127"/>
    </source>
</evidence>
<evidence type="ECO:0000256" key="5">
    <source>
        <dbReference type="ARBA" id="ARBA00022989"/>
    </source>
</evidence>
<dbReference type="EC" id="2.3.1.225" evidence="11"/>
<keyword evidence="9 11" id="KW-0012">Acyltransferase</keyword>
<reference evidence="14 15" key="1">
    <citation type="journal article" date="2018" name="Plant J.">
        <title>Genome sequences of Chlorella sorokiniana UTEX 1602 and Micractinium conductrix SAG 241.80: implications to maltose excretion by a green alga.</title>
        <authorList>
            <person name="Arriola M.B."/>
            <person name="Velmurugan N."/>
            <person name="Zhang Y."/>
            <person name="Plunkett M.H."/>
            <person name="Hondzo H."/>
            <person name="Barney B.M."/>
        </authorList>
    </citation>
    <scope>NUCLEOTIDE SEQUENCE [LARGE SCALE GENOMIC DNA]</scope>
    <source>
        <strain evidence="14 15">SAG 241.80</strain>
    </source>
</reference>
<organism evidence="14 15">
    <name type="scientific">Micractinium conductrix</name>
    <dbReference type="NCBI Taxonomy" id="554055"/>
    <lineage>
        <taxon>Eukaryota</taxon>
        <taxon>Viridiplantae</taxon>
        <taxon>Chlorophyta</taxon>
        <taxon>core chlorophytes</taxon>
        <taxon>Trebouxiophyceae</taxon>
        <taxon>Chlorellales</taxon>
        <taxon>Chlorellaceae</taxon>
        <taxon>Chlorella clade</taxon>
        <taxon>Micractinium</taxon>
    </lineage>
</organism>
<evidence type="ECO:0000313" key="14">
    <source>
        <dbReference type="EMBL" id="PSC69063.1"/>
    </source>
</evidence>
<feature type="region of interest" description="Disordered" evidence="12">
    <location>
        <begin position="453"/>
        <end position="481"/>
    </location>
</feature>
<keyword evidence="8" id="KW-0449">Lipoprotein</keyword>
<comment type="catalytic activity">
    <reaction evidence="10 11">
        <text>L-cysteinyl-[protein] + hexadecanoyl-CoA = S-hexadecanoyl-L-cysteinyl-[protein] + CoA</text>
        <dbReference type="Rhea" id="RHEA:36683"/>
        <dbReference type="Rhea" id="RHEA-COMP:10131"/>
        <dbReference type="Rhea" id="RHEA-COMP:11032"/>
        <dbReference type="ChEBI" id="CHEBI:29950"/>
        <dbReference type="ChEBI" id="CHEBI:57287"/>
        <dbReference type="ChEBI" id="CHEBI:57379"/>
        <dbReference type="ChEBI" id="CHEBI:74151"/>
        <dbReference type="EC" id="2.3.1.225"/>
    </reaction>
</comment>
<dbReference type="PANTHER" id="PTHR22883">
    <property type="entry name" value="ZINC FINGER DHHC DOMAIN CONTAINING PROTEIN"/>
    <property type="match status" value="1"/>
</dbReference>
<dbReference type="Pfam" id="PF01529">
    <property type="entry name" value="DHHC"/>
    <property type="match status" value="1"/>
</dbReference>
<feature type="compositionally biased region" description="Low complexity" evidence="12">
    <location>
        <begin position="97"/>
        <end position="109"/>
    </location>
</feature>
<name>A0A2P6V4P4_9CHLO</name>
<feature type="compositionally biased region" description="Low complexity" evidence="12">
    <location>
        <begin position="117"/>
        <end position="127"/>
    </location>
</feature>
<comment type="subcellular location">
    <subcellularLocation>
        <location evidence="1">Endomembrane system</location>
        <topology evidence="1">Multi-pass membrane protein</topology>
    </subcellularLocation>
</comment>